<feature type="signal peptide" evidence="2">
    <location>
        <begin position="1"/>
        <end position="19"/>
    </location>
</feature>
<proteinExistence type="predicted"/>
<dbReference type="OrthoDB" id="9810317at2"/>
<dbReference type="Proteomes" id="UP000057158">
    <property type="component" value="Chromosome"/>
</dbReference>
<dbReference type="GO" id="GO:0016491">
    <property type="term" value="F:oxidoreductase activity"/>
    <property type="evidence" value="ECO:0007669"/>
    <property type="project" value="TreeGrafter"/>
</dbReference>
<dbReference type="InterPro" id="IPR036280">
    <property type="entry name" value="Multihaem_cyt_sf"/>
</dbReference>
<dbReference type="PANTHER" id="PTHR35038:SF6">
    <property type="entry name" value="SURFACE LOCALIZED DECAHEME CYTOCHROME C LIPOPROTEIN"/>
    <property type="match status" value="1"/>
</dbReference>
<dbReference type="RefSeq" id="WP_157671734.1">
    <property type="nucleotide sequence ID" value="NZ_CP010802.1"/>
</dbReference>
<keyword evidence="4" id="KW-1185">Reference proteome</keyword>
<dbReference type="AlphaFoldDB" id="A0A0M4D7K5"/>
<dbReference type="InterPro" id="IPR010176">
    <property type="entry name" value="C4xCH_C2xCH_motif_GEOSU"/>
</dbReference>
<dbReference type="InterPro" id="IPR051829">
    <property type="entry name" value="Multiheme_Cytochr_ET"/>
</dbReference>
<dbReference type="NCBIfam" id="TIGR01904">
    <property type="entry name" value="GSu_C4xC__C2xCH"/>
    <property type="match status" value="1"/>
</dbReference>
<accession>A0A0M4D7K5</accession>
<evidence type="ECO:0000256" key="1">
    <source>
        <dbReference type="ARBA" id="ARBA00022729"/>
    </source>
</evidence>
<name>A0A0M4D7K5_9BACT</name>
<dbReference type="KEGG" id="des:DSOUD_0704"/>
<dbReference type="PATRIC" id="fig|1603606.3.peg.768"/>
<evidence type="ECO:0000313" key="4">
    <source>
        <dbReference type="Proteomes" id="UP000057158"/>
    </source>
</evidence>
<reference evidence="3 4" key="1">
    <citation type="submission" date="2015-07" db="EMBL/GenBank/DDBJ databases">
        <title>Isolation and Genomic Characterization of a Novel Halophilic Metal-Reducing Deltaproteobacterium from the Deep Subsurface.</title>
        <authorList>
            <person name="Badalamenti J.P."/>
            <person name="Summers Z.M."/>
            <person name="Gralnick J.A."/>
            <person name="Bond D.R."/>
        </authorList>
    </citation>
    <scope>NUCLEOTIDE SEQUENCE [LARGE SCALE GENOMIC DNA]</scope>
    <source>
        <strain evidence="3 4">WTL</strain>
    </source>
</reference>
<dbReference type="Gene3D" id="1.10.1130.10">
    <property type="entry name" value="Flavocytochrome C3, Chain A"/>
    <property type="match status" value="1"/>
</dbReference>
<dbReference type="SUPFAM" id="SSF48695">
    <property type="entry name" value="Multiheme cytochromes"/>
    <property type="match status" value="3"/>
</dbReference>
<evidence type="ECO:0000256" key="2">
    <source>
        <dbReference type="SAM" id="SignalP"/>
    </source>
</evidence>
<dbReference type="EMBL" id="CP010802">
    <property type="protein sequence ID" value="ALC15492.1"/>
    <property type="molecule type" value="Genomic_DNA"/>
</dbReference>
<gene>
    <name evidence="3" type="ORF">DSOUD_0704</name>
</gene>
<protein>
    <submittedName>
        <fullName evidence="3">Putative multiheme cytochrome c, extracellular electron transfer conduit cluster</fullName>
    </submittedName>
</protein>
<dbReference type="PANTHER" id="PTHR35038">
    <property type="entry name" value="DISSIMILATORY SULFITE REDUCTASE SIRA"/>
    <property type="match status" value="1"/>
</dbReference>
<sequence>MIRRSALLLLLFVPLVMTGCSDGNSSAPPSTQAHPFDWYTAHRPVATASPEFVDCTGCHGVDLMGSGGAPSCFSASFDGRSCHAGGPVPHPMDGTFLSGSVHGPEAKADLTFCQICHSDNPTGGPGSNPRFNQGIDSQGGTGCEACHPANAAHPAVWAGPTASAFHYSAGNIQAACALCHGTSLDGVGGAVGAVICLDCHAETTNLTLDCTACHGTPPGATETVDHGGVSAITSHDVCTVCHGMKESAAGGSFSPTANYTLFDKATDTQGDHWDGNINMNSGTGYNETNYGCDTALCHGNDAAHQLSDSGLPVVLDAYVAGGAPHPVGADWLLPSGHVAAAAASCLSCHVADGSGTAPSCLTCHQTDPLTTVVACESCHSAPPSLASTVLADRPNRAGNHNVHATLTVDTGNCAACHSGAGTNTLNHFDTTEPANVQFLATYNAASAAAYNATADTCSNVSCHGGVTTPNWNTGIINVYGDSTAGCQQCHKASGETNSYVSGEHSRHLAVSTITCLTCHDTTALQTGSAGNSHFSGLSTAAFELDPQQTIRTTLGYNGTTCSTPGCHGSQAW</sequence>
<keyword evidence="1 2" id="KW-0732">Signal</keyword>
<dbReference type="STRING" id="1603606.DSOUD_0704"/>
<feature type="chain" id="PRO_5005791933" evidence="2">
    <location>
        <begin position="20"/>
        <end position="572"/>
    </location>
</feature>
<evidence type="ECO:0000313" key="3">
    <source>
        <dbReference type="EMBL" id="ALC15492.1"/>
    </source>
</evidence>
<organism evidence="3 4">
    <name type="scientific">Desulfuromonas soudanensis</name>
    <dbReference type="NCBI Taxonomy" id="1603606"/>
    <lineage>
        <taxon>Bacteria</taxon>
        <taxon>Pseudomonadati</taxon>
        <taxon>Thermodesulfobacteriota</taxon>
        <taxon>Desulfuromonadia</taxon>
        <taxon>Desulfuromonadales</taxon>
        <taxon>Desulfuromonadaceae</taxon>
        <taxon>Desulfuromonas</taxon>
    </lineage>
</organism>
<dbReference type="PROSITE" id="PS51257">
    <property type="entry name" value="PROKAR_LIPOPROTEIN"/>
    <property type="match status" value="1"/>
</dbReference>